<dbReference type="InterPro" id="IPR014729">
    <property type="entry name" value="Rossmann-like_a/b/a_fold"/>
</dbReference>
<dbReference type="Proteomes" id="UP000069205">
    <property type="component" value="Chromosome"/>
</dbReference>
<proteinExistence type="inferred from homology"/>
<dbReference type="KEGG" id="nmv:NITMOv2_1043"/>
<dbReference type="SUPFAM" id="SSF52402">
    <property type="entry name" value="Adenine nucleotide alpha hydrolases-like"/>
    <property type="match status" value="2"/>
</dbReference>
<dbReference type="STRING" id="42253.NITMOv2_1043"/>
<evidence type="ECO:0000313" key="3">
    <source>
        <dbReference type="EMBL" id="ALA57474.1"/>
    </source>
</evidence>
<evidence type="ECO:0000256" key="1">
    <source>
        <dbReference type="ARBA" id="ARBA00008791"/>
    </source>
</evidence>
<feature type="domain" description="UspA" evidence="2">
    <location>
        <begin position="225"/>
        <end position="279"/>
    </location>
</feature>
<name>A0A0K2G9E5_NITMO</name>
<feature type="domain" description="UspA" evidence="2">
    <location>
        <begin position="10"/>
        <end position="147"/>
    </location>
</feature>
<dbReference type="Pfam" id="PF00582">
    <property type="entry name" value="Usp"/>
    <property type="match status" value="2"/>
</dbReference>
<reference evidence="3 4" key="1">
    <citation type="journal article" date="2015" name="Proc. Natl. Acad. Sci. U.S.A.">
        <title>Expanded metabolic versatility of ubiquitous nitrite-oxidizing bacteria from the genus Nitrospira.</title>
        <authorList>
            <person name="Koch H."/>
            <person name="Lucker S."/>
            <person name="Albertsen M."/>
            <person name="Kitzinger K."/>
            <person name="Herbold C."/>
            <person name="Spieck E."/>
            <person name="Nielsen P.H."/>
            <person name="Wagner M."/>
            <person name="Daims H."/>
        </authorList>
    </citation>
    <scope>NUCLEOTIDE SEQUENCE [LARGE SCALE GENOMIC DNA]</scope>
    <source>
        <strain evidence="3 4">NSP M-1</strain>
    </source>
</reference>
<sequence length="281" mass="30701">MQMRASGFPFRTIFHPTDFSADSHTALIHALKLAVLANGQLSMMHIDPAVPRSDFEDFPRIRPILEQWGLLPANSTKAHVAQLGLTIKKARATAASPADAFLAYLAEHPADLLVMATHQYEGLARWQHRLVAEPVARSSRTATLFVPTHVEGFVVKESGQPRLRRVLIPVSAQPTPQPAVETAAQLAAALGCDNFTGILMHVGDDATLHTIRYPSRNGWLWHTLTCRGNVVDVILGMGADFDVDLIVMTTEGHQSISDMLKGSTMERVLRGARCPLLALPV</sequence>
<dbReference type="InterPro" id="IPR006016">
    <property type="entry name" value="UspA"/>
</dbReference>
<dbReference type="PRINTS" id="PR01438">
    <property type="entry name" value="UNVRSLSTRESS"/>
</dbReference>
<dbReference type="PANTHER" id="PTHR46268:SF6">
    <property type="entry name" value="UNIVERSAL STRESS PROTEIN UP12"/>
    <property type="match status" value="1"/>
</dbReference>
<protein>
    <submittedName>
        <fullName evidence="3">Putative Universal stress protein</fullName>
    </submittedName>
</protein>
<dbReference type="PANTHER" id="PTHR46268">
    <property type="entry name" value="STRESS RESPONSE PROTEIN NHAX"/>
    <property type="match status" value="1"/>
</dbReference>
<dbReference type="EMBL" id="CP011801">
    <property type="protein sequence ID" value="ALA57474.1"/>
    <property type="molecule type" value="Genomic_DNA"/>
</dbReference>
<dbReference type="Gene3D" id="3.40.50.620">
    <property type="entry name" value="HUPs"/>
    <property type="match status" value="2"/>
</dbReference>
<keyword evidence="4" id="KW-1185">Reference proteome</keyword>
<evidence type="ECO:0000259" key="2">
    <source>
        <dbReference type="Pfam" id="PF00582"/>
    </source>
</evidence>
<dbReference type="PATRIC" id="fig|42253.5.peg.1026"/>
<comment type="similarity">
    <text evidence="1">Belongs to the universal stress protein A family.</text>
</comment>
<evidence type="ECO:0000313" key="4">
    <source>
        <dbReference type="Proteomes" id="UP000069205"/>
    </source>
</evidence>
<dbReference type="InterPro" id="IPR006015">
    <property type="entry name" value="Universal_stress_UspA"/>
</dbReference>
<dbReference type="AlphaFoldDB" id="A0A0K2G9E5"/>
<organism evidence="3 4">
    <name type="scientific">Nitrospira moscoviensis</name>
    <dbReference type="NCBI Taxonomy" id="42253"/>
    <lineage>
        <taxon>Bacteria</taxon>
        <taxon>Pseudomonadati</taxon>
        <taxon>Nitrospirota</taxon>
        <taxon>Nitrospiria</taxon>
        <taxon>Nitrospirales</taxon>
        <taxon>Nitrospiraceae</taxon>
        <taxon>Nitrospira</taxon>
    </lineage>
</organism>
<accession>A0A0K2G9E5</accession>
<dbReference type="RefSeq" id="WP_053378811.1">
    <property type="nucleotide sequence ID" value="NZ_CP011801.1"/>
</dbReference>
<dbReference type="CDD" id="cd00293">
    <property type="entry name" value="USP-like"/>
    <property type="match status" value="2"/>
</dbReference>
<gene>
    <name evidence="3" type="ORF">NITMOv2_1043</name>
</gene>